<keyword evidence="2" id="KW-1185">Reference proteome</keyword>
<dbReference type="Pfam" id="PF14552">
    <property type="entry name" value="Tautomerase_2"/>
    <property type="match status" value="1"/>
</dbReference>
<dbReference type="OrthoDB" id="9804765at2"/>
<proteinExistence type="predicted"/>
<dbReference type="KEGG" id="lul:LPB138_08605"/>
<dbReference type="Proteomes" id="UP000176050">
    <property type="component" value="Chromosome"/>
</dbReference>
<organism evidence="1 2">
    <name type="scientific">Urechidicola croceus</name>
    <dbReference type="NCBI Taxonomy" id="1850246"/>
    <lineage>
        <taxon>Bacteria</taxon>
        <taxon>Pseudomonadati</taxon>
        <taxon>Bacteroidota</taxon>
        <taxon>Flavobacteriia</taxon>
        <taxon>Flavobacteriales</taxon>
        <taxon>Flavobacteriaceae</taxon>
        <taxon>Urechidicola</taxon>
    </lineage>
</organism>
<dbReference type="PANTHER" id="PTHR38460:SF1">
    <property type="entry name" value="TAUTOMERASE YOLI-RELATED"/>
    <property type="match status" value="1"/>
</dbReference>
<dbReference type="AlphaFoldDB" id="A0A1D8P840"/>
<evidence type="ECO:0000313" key="2">
    <source>
        <dbReference type="Proteomes" id="UP000176050"/>
    </source>
</evidence>
<gene>
    <name evidence="1" type="ORF">LPB138_08605</name>
</gene>
<sequence length="129" mass="14904">MSQIKIYGLRTNLKDIKQKLSDVIHNCVVESLSFPKNKKAHRFINLEKDDFYYPEGRTDEYIIIEIIMISGRTVETKKALIKMLFKEINSQLNISTTDIEISIIESPASNWGFRGMTGDEVSLNYKIEV</sequence>
<evidence type="ECO:0000313" key="1">
    <source>
        <dbReference type="EMBL" id="AOW20734.1"/>
    </source>
</evidence>
<dbReference type="PANTHER" id="PTHR38460">
    <property type="entry name" value="TAUTOMERASE YOLI-RELATED"/>
    <property type="match status" value="1"/>
</dbReference>
<dbReference type="SUPFAM" id="SSF55331">
    <property type="entry name" value="Tautomerase/MIF"/>
    <property type="match status" value="1"/>
</dbReference>
<dbReference type="InterPro" id="IPR014347">
    <property type="entry name" value="Tautomerase/MIF_sf"/>
</dbReference>
<dbReference type="RefSeq" id="WP_070236902.1">
    <property type="nucleotide sequence ID" value="NZ_CP017478.1"/>
</dbReference>
<reference evidence="1 2" key="1">
    <citation type="submission" date="2016-10" db="EMBL/GenBank/DDBJ databases">
        <title>Lutibacter sp. LPB0138, isolated from marine gastropod.</title>
        <authorList>
            <person name="Kim E."/>
            <person name="Yi H."/>
        </authorList>
    </citation>
    <scope>NUCLEOTIDE SEQUENCE [LARGE SCALE GENOMIC DNA]</scope>
    <source>
        <strain evidence="1 2">LPB0138</strain>
    </source>
</reference>
<dbReference type="Gene3D" id="3.30.429.10">
    <property type="entry name" value="Macrophage Migration Inhibitory Factor"/>
    <property type="match status" value="1"/>
</dbReference>
<dbReference type="STRING" id="1850246.LPB138_08605"/>
<dbReference type="InterPro" id="IPR037479">
    <property type="entry name" value="Tauto_MSAD"/>
</dbReference>
<protein>
    <submittedName>
        <fullName evidence="1">Tautomerase family protein</fullName>
    </submittedName>
</protein>
<dbReference type="EMBL" id="CP017478">
    <property type="protein sequence ID" value="AOW20734.1"/>
    <property type="molecule type" value="Genomic_DNA"/>
</dbReference>
<accession>A0A1D8P840</accession>
<name>A0A1D8P840_9FLAO</name>